<dbReference type="Gene3D" id="3.40.1400.10">
    <property type="entry name" value="Sugar-phosphate isomerase, RpiB/LacA/LacB"/>
    <property type="match status" value="1"/>
</dbReference>
<dbReference type="PIRSF" id="PIRSF005384">
    <property type="entry name" value="RpiB_LacA_B"/>
    <property type="match status" value="1"/>
</dbReference>
<comment type="caution">
    <text evidence="2">The sequence shown here is derived from an EMBL/GenBank/DDBJ whole genome shotgun (WGS) entry which is preliminary data.</text>
</comment>
<accession>A0A1F5EW54</accession>
<sequence>MKIILGADHGGFELKEEIKKWLLNSKHEVADVGATKMEPEDDFVEYAALVAEEVAENGDARGILFCRNGYGMMIAANRFGGVRCGEAFDVEAVKKGRTDDDINCLSVPSDYIRDGDVKRMIEVFLSTAFSGEEKYKRRLWKLETLGGGCCGGGCGNC</sequence>
<dbReference type="PANTHER" id="PTHR30345">
    <property type="entry name" value="RIBOSE-5-PHOSPHATE ISOMERASE B"/>
    <property type="match status" value="1"/>
</dbReference>
<dbReference type="PANTHER" id="PTHR30345:SF0">
    <property type="entry name" value="DNA DAMAGE-REPAIR_TOLERATION PROTEIN DRT102"/>
    <property type="match status" value="1"/>
</dbReference>
<dbReference type="STRING" id="1817722.A2703_03980"/>
<dbReference type="Pfam" id="PF02502">
    <property type="entry name" value="LacAB_rpiB"/>
    <property type="match status" value="1"/>
</dbReference>
<dbReference type="GO" id="GO:0016861">
    <property type="term" value="F:intramolecular oxidoreductase activity, interconverting aldoses and ketoses"/>
    <property type="evidence" value="ECO:0007669"/>
    <property type="project" value="UniProtKB-ARBA"/>
</dbReference>
<dbReference type="EMBL" id="MFAG01000027">
    <property type="protein sequence ID" value="OGD71633.1"/>
    <property type="molecule type" value="Genomic_DNA"/>
</dbReference>
<dbReference type="GO" id="GO:0005975">
    <property type="term" value="P:carbohydrate metabolic process"/>
    <property type="evidence" value="ECO:0007669"/>
    <property type="project" value="InterPro"/>
</dbReference>
<dbReference type="NCBIfam" id="TIGR00689">
    <property type="entry name" value="rpiB_lacA_lacB"/>
    <property type="match status" value="1"/>
</dbReference>
<evidence type="ECO:0000313" key="2">
    <source>
        <dbReference type="EMBL" id="OGD71633.1"/>
    </source>
</evidence>
<dbReference type="AlphaFoldDB" id="A0A1F5EW54"/>
<dbReference type="SUPFAM" id="SSF89623">
    <property type="entry name" value="Ribose/Galactose isomerase RpiB/AlsB"/>
    <property type="match status" value="1"/>
</dbReference>
<protein>
    <recommendedName>
        <fullName evidence="4">Ribose-5-phosphate isomerase</fullName>
    </recommendedName>
</protein>
<organism evidence="2 3">
    <name type="scientific">Candidatus Collierbacteria bacterium RIFCSPHIGHO2_01_FULL_50_25</name>
    <dbReference type="NCBI Taxonomy" id="1817722"/>
    <lineage>
        <taxon>Bacteria</taxon>
        <taxon>Candidatus Collieribacteriota</taxon>
    </lineage>
</organism>
<evidence type="ECO:0000256" key="1">
    <source>
        <dbReference type="ARBA" id="ARBA00008754"/>
    </source>
</evidence>
<dbReference type="InterPro" id="IPR036569">
    <property type="entry name" value="RpiB_LacA_LacB_sf"/>
</dbReference>
<gene>
    <name evidence="2" type="ORF">A2703_03980</name>
</gene>
<name>A0A1F5EW54_9BACT</name>
<evidence type="ECO:0008006" key="4">
    <source>
        <dbReference type="Google" id="ProtNLM"/>
    </source>
</evidence>
<comment type="similarity">
    <text evidence="1">Belongs to the LacAB/RpiB family.</text>
</comment>
<dbReference type="InterPro" id="IPR003500">
    <property type="entry name" value="RpiB_LacA_LacB"/>
</dbReference>
<proteinExistence type="inferred from homology"/>
<reference evidence="2 3" key="1">
    <citation type="journal article" date="2016" name="Nat. Commun.">
        <title>Thousands of microbial genomes shed light on interconnected biogeochemical processes in an aquifer system.</title>
        <authorList>
            <person name="Anantharaman K."/>
            <person name="Brown C.T."/>
            <person name="Hug L.A."/>
            <person name="Sharon I."/>
            <person name="Castelle C.J."/>
            <person name="Probst A.J."/>
            <person name="Thomas B.C."/>
            <person name="Singh A."/>
            <person name="Wilkins M.J."/>
            <person name="Karaoz U."/>
            <person name="Brodie E.L."/>
            <person name="Williams K.H."/>
            <person name="Hubbard S.S."/>
            <person name="Banfield J.F."/>
        </authorList>
    </citation>
    <scope>NUCLEOTIDE SEQUENCE [LARGE SCALE GENOMIC DNA]</scope>
</reference>
<dbReference type="Proteomes" id="UP000177979">
    <property type="component" value="Unassembled WGS sequence"/>
</dbReference>
<evidence type="ECO:0000313" key="3">
    <source>
        <dbReference type="Proteomes" id="UP000177979"/>
    </source>
</evidence>